<evidence type="ECO:0008006" key="4">
    <source>
        <dbReference type="Google" id="ProtNLM"/>
    </source>
</evidence>
<gene>
    <name evidence="2" type="ORF">A2174_00790</name>
</gene>
<evidence type="ECO:0000256" key="1">
    <source>
        <dbReference type="SAM" id="Phobius"/>
    </source>
</evidence>
<keyword evidence="1" id="KW-1133">Transmembrane helix</keyword>
<evidence type="ECO:0000313" key="2">
    <source>
        <dbReference type="EMBL" id="OGZ34603.1"/>
    </source>
</evidence>
<keyword evidence="1" id="KW-0472">Membrane</keyword>
<proteinExistence type="predicted"/>
<organism evidence="2 3">
    <name type="scientific">Candidatus Portnoybacteria bacterium RBG_13_41_18</name>
    <dbReference type="NCBI Taxonomy" id="1801991"/>
    <lineage>
        <taxon>Bacteria</taxon>
        <taxon>Candidatus Portnoyibacteriota</taxon>
    </lineage>
</organism>
<name>A0A1G2F9C4_9BACT</name>
<comment type="caution">
    <text evidence="2">The sequence shown here is derived from an EMBL/GenBank/DDBJ whole genome shotgun (WGS) entry which is preliminary data.</text>
</comment>
<dbReference type="EMBL" id="MHMV01000018">
    <property type="protein sequence ID" value="OGZ34603.1"/>
    <property type="molecule type" value="Genomic_DNA"/>
</dbReference>
<evidence type="ECO:0000313" key="3">
    <source>
        <dbReference type="Proteomes" id="UP000177725"/>
    </source>
</evidence>
<accession>A0A1G2F9C4</accession>
<feature type="transmembrane region" description="Helical" evidence="1">
    <location>
        <begin position="7"/>
        <end position="26"/>
    </location>
</feature>
<dbReference type="AlphaFoldDB" id="A0A1G2F9C4"/>
<keyword evidence="1" id="KW-0812">Transmembrane</keyword>
<protein>
    <recommendedName>
        <fullName evidence="4">Carboxypeptidase regulatory-like domain-containing protein</fullName>
    </recommendedName>
</protein>
<sequence>MSYKYRIIIIVSVTILFIAAGAFILLKPENTAPGNIEGKVSVAPVCPLVELDKPCISSPADYLDRMVFVKDAKDGKIIDRKLIDSNKSYRFEIAPGKYIIDIEQKEGLGIGGNVPAEVSVKPQETTNFDIVIDTELK</sequence>
<dbReference type="Proteomes" id="UP000177725">
    <property type="component" value="Unassembled WGS sequence"/>
</dbReference>
<reference evidence="2 3" key="1">
    <citation type="journal article" date="2016" name="Nat. Commun.">
        <title>Thousands of microbial genomes shed light on interconnected biogeochemical processes in an aquifer system.</title>
        <authorList>
            <person name="Anantharaman K."/>
            <person name="Brown C.T."/>
            <person name="Hug L.A."/>
            <person name="Sharon I."/>
            <person name="Castelle C.J."/>
            <person name="Probst A.J."/>
            <person name="Thomas B.C."/>
            <person name="Singh A."/>
            <person name="Wilkins M.J."/>
            <person name="Karaoz U."/>
            <person name="Brodie E.L."/>
            <person name="Williams K.H."/>
            <person name="Hubbard S.S."/>
            <person name="Banfield J.F."/>
        </authorList>
    </citation>
    <scope>NUCLEOTIDE SEQUENCE [LARGE SCALE GENOMIC DNA]</scope>
</reference>